<dbReference type="InterPro" id="IPR008930">
    <property type="entry name" value="Terpenoid_cyclase/PrenylTrfase"/>
</dbReference>
<evidence type="ECO:0000256" key="2">
    <source>
        <dbReference type="ARBA" id="ARBA00022723"/>
    </source>
</evidence>
<keyword evidence="2" id="KW-0479">Metal-binding</keyword>
<evidence type="ECO:0000259" key="4">
    <source>
        <dbReference type="Pfam" id="PF01397"/>
    </source>
</evidence>
<dbReference type="InterPro" id="IPR008949">
    <property type="entry name" value="Isoprenoid_synthase_dom_sf"/>
</dbReference>
<dbReference type="eggNOG" id="ENOG502QTGK">
    <property type="taxonomic scope" value="Eukaryota"/>
</dbReference>
<dbReference type="PANTHER" id="PTHR31225">
    <property type="entry name" value="OS04G0344100 PROTEIN-RELATED"/>
    <property type="match status" value="1"/>
</dbReference>
<evidence type="ECO:0000313" key="6">
    <source>
        <dbReference type="Proteomes" id="UP000087171"/>
    </source>
</evidence>
<keyword evidence="3" id="KW-0460">Magnesium</keyword>
<dbReference type="GO" id="GO:0010333">
    <property type="term" value="F:terpene synthase activity"/>
    <property type="evidence" value="ECO:0007669"/>
    <property type="project" value="InterPro"/>
</dbReference>
<dbReference type="InterPro" id="IPR036965">
    <property type="entry name" value="Terpene_synth_N_sf"/>
</dbReference>
<dbReference type="SUPFAM" id="SSF48576">
    <property type="entry name" value="Terpenoid synthases"/>
    <property type="match status" value="1"/>
</dbReference>
<accession>A0A1S2XBH2</accession>
<dbReference type="InterPro" id="IPR034741">
    <property type="entry name" value="Terpene_cyclase-like_1_C"/>
</dbReference>
<dbReference type="Pfam" id="PF01397">
    <property type="entry name" value="Terpene_synth"/>
    <property type="match status" value="1"/>
</dbReference>
<evidence type="ECO:0000256" key="3">
    <source>
        <dbReference type="ARBA" id="ARBA00022842"/>
    </source>
</evidence>
<dbReference type="GO" id="GO:0016114">
    <property type="term" value="P:terpenoid biosynthetic process"/>
    <property type="evidence" value="ECO:0007669"/>
    <property type="project" value="InterPro"/>
</dbReference>
<dbReference type="GO" id="GO:0000287">
    <property type="term" value="F:magnesium ion binding"/>
    <property type="evidence" value="ECO:0007669"/>
    <property type="project" value="InterPro"/>
</dbReference>
<organism evidence="6 7">
    <name type="scientific">Cicer arietinum</name>
    <name type="common">Chickpea</name>
    <name type="synonym">Garbanzo</name>
    <dbReference type="NCBI Taxonomy" id="3827"/>
    <lineage>
        <taxon>Eukaryota</taxon>
        <taxon>Viridiplantae</taxon>
        <taxon>Streptophyta</taxon>
        <taxon>Embryophyta</taxon>
        <taxon>Tracheophyta</taxon>
        <taxon>Spermatophyta</taxon>
        <taxon>Magnoliopsida</taxon>
        <taxon>eudicotyledons</taxon>
        <taxon>Gunneridae</taxon>
        <taxon>Pentapetalae</taxon>
        <taxon>rosids</taxon>
        <taxon>fabids</taxon>
        <taxon>Fabales</taxon>
        <taxon>Fabaceae</taxon>
        <taxon>Papilionoideae</taxon>
        <taxon>50 kb inversion clade</taxon>
        <taxon>NPAAA clade</taxon>
        <taxon>Hologalegina</taxon>
        <taxon>IRL clade</taxon>
        <taxon>Cicereae</taxon>
        <taxon>Cicer</taxon>
    </lineage>
</organism>
<dbReference type="Gene3D" id="1.10.600.10">
    <property type="entry name" value="Farnesyl Diphosphate Synthase"/>
    <property type="match status" value="1"/>
</dbReference>
<evidence type="ECO:0000313" key="7">
    <source>
        <dbReference type="RefSeq" id="XP_004485671.1"/>
    </source>
</evidence>
<dbReference type="SUPFAM" id="SSF48239">
    <property type="entry name" value="Terpenoid cyclases/Protein prenyltransferases"/>
    <property type="match status" value="1"/>
</dbReference>
<dbReference type="PaxDb" id="3827-XP_004485671.1"/>
<dbReference type="Gene3D" id="1.50.10.130">
    <property type="entry name" value="Terpene synthase, N-terminal domain"/>
    <property type="match status" value="1"/>
</dbReference>
<reference evidence="6" key="1">
    <citation type="journal article" date="2013" name="Nat. Biotechnol.">
        <title>Draft genome sequence of chickpea (Cicer arietinum) provides a resource for trait improvement.</title>
        <authorList>
            <person name="Varshney R.K."/>
            <person name="Song C."/>
            <person name="Saxena R.K."/>
            <person name="Azam S."/>
            <person name="Yu S."/>
            <person name="Sharpe A.G."/>
            <person name="Cannon S."/>
            <person name="Baek J."/>
            <person name="Rosen B.D."/>
            <person name="Tar'an B."/>
            <person name="Millan T."/>
            <person name="Zhang X."/>
            <person name="Ramsay L.D."/>
            <person name="Iwata A."/>
            <person name="Wang Y."/>
            <person name="Nelson W."/>
            <person name="Farmer A.D."/>
            <person name="Gaur P.M."/>
            <person name="Soderlund C."/>
            <person name="Penmetsa R.V."/>
            <person name="Xu C."/>
            <person name="Bharti A.K."/>
            <person name="He W."/>
            <person name="Winter P."/>
            <person name="Zhao S."/>
            <person name="Hane J.K."/>
            <person name="Carrasquilla-Garcia N."/>
            <person name="Condie J.A."/>
            <person name="Upadhyaya H.D."/>
            <person name="Luo M.C."/>
            <person name="Thudi M."/>
            <person name="Gowda C.L."/>
            <person name="Singh N.P."/>
            <person name="Lichtenzveig J."/>
            <person name="Gali K.K."/>
            <person name="Rubio J."/>
            <person name="Nadarajan N."/>
            <person name="Dolezel J."/>
            <person name="Bansal K.C."/>
            <person name="Xu X."/>
            <person name="Edwards D."/>
            <person name="Zhang G."/>
            <person name="Kahl G."/>
            <person name="Gil J."/>
            <person name="Singh K.B."/>
            <person name="Datta S.K."/>
            <person name="Jackson S.A."/>
            <person name="Wang J."/>
            <person name="Cook D.R."/>
        </authorList>
    </citation>
    <scope>NUCLEOTIDE SEQUENCE [LARGE SCALE GENOMIC DNA]</scope>
    <source>
        <strain evidence="6">cv. CDC Frontier</strain>
    </source>
</reference>
<dbReference type="InterPro" id="IPR001906">
    <property type="entry name" value="Terpene_synth_N"/>
</dbReference>
<dbReference type="InterPro" id="IPR050148">
    <property type="entry name" value="Terpene_synthase-like"/>
</dbReference>
<dbReference type="OrthoDB" id="1396482at2759"/>
<dbReference type="InterPro" id="IPR005630">
    <property type="entry name" value="Terpene_synthase_metal-bd"/>
</dbReference>
<dbReference type="SFLD" id="SFLDG01019">
    <property type="entry name" value="Terpene_Cyclase_Like_1_C_Termi"/>
    <property type="match status" value="1"/>
</dbReference>
<name>A0A1S2XBH2_CICAR</name>
<dbReference type="STRING" id="3827.A0A1S2XBH2"/>
<reference evidence="7" key="2">
    <citation type="submission" date="2025-08" db="UniProtKB">
        <authorList>
            <consortium name="RefSeq"/>
        </authorList>
    </citation>
    <scope>IDENTIFICATION</scope>
    <source>
        <tissue evidence="7">Etiolated seedlings</tissue>
    </source>
</reference>
<protein>
    <submittedName>
        <fullName evidence="7">(3S,6E)-nerolidol synthase 1-like</fullName>
    </submittedName>
</protein>
<comment type="cofactor">
    <cofactor evidence="1">
        <name>Mg(2+)</name>
        <dbReference type="ChEBI" id="CHEBI:18420"/>
    </cofactor>
</comment>
<sequence>MDVIYVKQALILEEAKKVYKKFACSEDPMESLYMIDIIQRLGIEHHFAEEIEKQYLILNNINPIEFVNSHELYDVALTFRLLRQGGHYVNPDLFDSLMCNKRNFREKYGNDMKGLIAMYEASQLSMEGEDILNDIGNFSSELLHTWLSRNQNCNEAIYVANTLQYPLHYGLSRFMDNNNIFLSGLKANNEWTCLEELANINSNIVRIMNQNEIIEVSKWWKEDIGMSKEPKFVMYQPLKWYMWPMTCFTDPNFSEQRIELTKVISLIYVVDDIFDVHGTLDQLTLFTDAAKRWELAGTEKLPDFMKNCLSLIYKITNEFAEKVYKKHGLNPIDTLKKSWERFLNSVLKEAHWFNSGYLAKADEYLKNGIDSTGVHLVLVHSFFLFNHIIQEQTIAILDHEFPNIIYSVATILRLSDDLEGAAKSGDQNGLDGSYIDCYTNEHQDISSEEAQTHVANMISNEWKRLNQEIINPNPIFPSSFINFCLNVARMVPLMYHYGSNSNPSLSNLQQFVKSLIS</sequence>
<feature type="domain" description="Terpene synthase N-terminal" evidence="4">
    <location>
        <begin position="12"/>
        <end position="154"/>
    </location>
</feature>
<dbReference type="SFLD" id="SFLDS00005">
    <property type="entry name" value="Isoprenoid_Synthase_Type_I"/>
    <property type="match status" value="1"/>
</dbReference>
<dbReference type="PANTHER" id="PTHR31225:SF73">
    <property type="entry name" value="NERYL DIPHOSPHATE DIPHOSPHATASE, CHLOROPLASTIC"/>
    <property type="match status" value="1"/>
</dbReference>
<dbReference type="RefSeq" id="XP_004485671.1">
    <property type="nucleotide sequence ID" value="XM_004485614.3"/>
</dbReference>
<gene>
    <name evidence="7" type="primary">LOC101515140</name>
</gene>
<dbReference type="Pfam" id="PF03936">
    <property type="entry name" value="Terpene_synth_C"/>
    <property type="match status" value="1"/>
</dbReference>
<evidence type="ECO:0000256" key="1">
    <source>
        <dbReference type="ARBA" id="ARBA00001946"/>
    </source>
</evidence>
<dbReference type="GeneID" id="101515140"/>
<dbReference type="Proteomes" id="UP000087171">
    <property type="component" value="Chromosome Ca1"/>
</dbReference>
<dbReference type="KEGG" id="cam:101515140"/>
<evidence type="ECO:0000259" key="5">
    <source>
        <dbReference type="Pfam" id="PF03936"/>
    </source>
</evidence>
<keyword evidence="6" id="KW-1185">Reference proteome</keyword>
<feature type="domain" description="Terpene synthase metal-binding" evidence="5">
    <location>
        <begin position="223"/>
        <end position="463"/>
    </location>
</feature>
<dbReference type="AlphaFoldDB" id="A0A1S2XBH2"/>
<proteinExistence type="predicted"/>